<protein>
    <submittedName>
        <fullName evidence="2">Uncharacterized protein</fullName>
    </submittedName>
</protein>
<gene>
    <name evidence="2" type="ordered locus">Adeh_1851</name>
</gene>
<dbReference type="HOGENOM" id="CLU_2244314_0_0_7"/>
<evidence type="ECO:0000313" key="3">
    <source>
        <dbReference type="Proteomes" id="UP000001935"/>
    </source>
</evidence>
<feature type="region of interest" description="Disordered" evidence="1">
    <location>
        <begin position="1"/>
        <end position="32"/>
    </location>
</feature>
<dbReference type="EMBL" id="CP000251">
    <property type="protein sequence ID" value="ABC81623.1"/>
    <property type="molecule type" value="Genomic_DNA"/>
</dbReference>
<dbReference type="KEGG" id="ade:Adeh_1851"/>
<sequence>MTGLGRRVTGERIGAPGTRRRHTQNESGAAIQEPRVRFVPSFGCLKADGLGQAGHSVAPDSVLSTHVVGTGPRICVLTSSQRIRTTRFVRRASDDGDSVTQRAC</sequence>
<evidence type="ECO:0000256" key="1">
    <source>
        <dbReference type="SAM" id="MobiDB-lite"/>
    </source>
</evidence>
<name>Q2IIZ6_ANADE</name>
<organism evidence="2 3">
    <name type="scientific">Anaeromyxobacter dehalogenans (strain 2CP-C)</name>
    <dbReference type="NCBI Taxonomy" id="290397"/>
    <lineage>
        <taxon>Bacteria</taxon>
        <taxon>Pseudomonadati</taxon>
        <taxon>Myxococcota</taxon>
        <taxon>Myxococcia</taxon>
        <taxon>Myxococcales</taxon>
        <taxon>Cystobacterineae</taxon>
        <taxon>Anaeromyxobacteraceae</taxon>
        <taxon>Anaeromyxobacter</taxon>
    </lineage>
</organism>
<evidence type="ECO:0000313" key="2">
    <source>
        <dbReference type="EMBL" id="ABC81623.1"/>
    </source>
</evidence>
<dbReference type="Proteomes" id="UP000001935">
    <property type="component" value="Chromosome"/>
</dbReference>
<proteinExistence type="predicted"/>
<dbReference type="AlphaFoldDB" id="Q2IIZ6"/>
<accession>Q2IIZ6</accession>
<dbReference type="STRING" id="290397.Adeh_1851"/>
<reference evidence="2" key="1">
    <citation type="submission" date="2006-01" db="EMBL/GenBank/DDBJ databases">
        <title>Complete sequence of Anaeromyxobacter dehalogenans 2CP-C.</title>
        <authorList>
            <consortium name="US DOE Joint Genome Institute"/>
            <person name="Copeland A."/>
            <person name="Lucas S."/>
            <person name="Lapidus A."/>
            <person name="Barry K."/>
            <person name="Detter J.C."/>
            <person name="Glavina T."/>
            <person name="Hammon N."/>
            <person name="Israni S."/>
            <person name="Pitluck S."/>
            <person name="Brettin T."/>
            <person name="Bruce D."/>
            <person name="Han C."/>
            <person name="Tapia R."/>
            <person name="Gilna P."/>
            <person name="Kiss H."/>
            <person name="Schmutz J."/>
            <person name="Larimer F."/>
            <person name="Land M."/>
            <person name="Kyrpides N."/>
            <person name="Anderson I."/>
            <person name="Sanford R.A."/>
            <person name="Ritalahti K.M."/>
            <person name="Thomas H.S."/>
            <person name="Kirby J.R."/>
            <person name="Zhulin I.B."/>
            <person name="Loeffler F.E."/>
            <person name="Richardson P."/>
        </authorList>
    </citation>
    <scope>NUCLEOTIDE SEQUENCE</scope>
    <source>
        <strain evidence="2">2CP-C</strain>
    </source>
</reference>